<feature type="domain" description="DUF1559" evidence="2">
    <location>
        <begin position="41"/>
        <end position="278"/>
    </location>
</feature>
<organism evidence="3 4">
    <name type="scientific">Rosistilla carotiformis</name>
    <dbReference type="NCBI Taxonomy" id="2528017"/>
    <lineage>
        <taxon>Bacteria</taxon>
        <taxon>Pseudomonadati</taxon>
        <taxon>Planctomycetota</taxon>
        <taxon>Planctomycetia</taxon>
        <taxon>Pirellulales</taxon>
        <taxon>Pirellulaceae</taxon>
        <taxon>Rosistilla</taxon>
    </lineage>
</organism>
<dbReference type="Gene3D" id="3.30.700.10">
    <property type="entry name" value="Glycoprotein, Type 4 Pilin"/>
    <property type="match status" value="1"/>
</dbReference>
<protein>
    <recommendedName>
        <fullName evidence="2">DUF1559 domain-containing protein</fullName>
    </recommendedName>
</protein>
<proteinExistence type="predicted"/>
<keyword evidence="1" id="KW-0812">Transmembrane</keyword>
<evidence type="ECO:0000313" key="4">
    <source>
        <dbReference type="Proteomes" id="UP000315082"/>
    </source>
</evidence>
<dbReference type="InterPro" id="IPR045584">
    <property type="entry name" value="Pilin-like"/>
</dbReference>
<dbReference type="RefSeq" id="WP_145092684.1">
    <property type="nucleotide sequence ID" value="NZ_CP036348.1"/>
</dbReference>
<dbReference type="OrthoDB" id="255848at2"/>
<dbReference type="Pfam" id="PF07596">
    <property type="entry name" value="SBP_bac_10"/>
    <property type="match status" value="1"/>
</dbReference>
<sequence>MNQASSIYRDGRCRRGFTLVELLVVIAIIGILVGLLLPAVQAAREAARRCQCMNNITQLGLAMHHHEFSTEHLPAGVINPDGPIRSAESGEHISWVVQILPFIEQNALYNHFDQAAGAYAAVNREARQQTIPTMHCPSYPGNYRGRNNEAGIVSGNYAGCHHDVEAPIDADNNGLLFLNSDIRYSQIPDGSTQTILLGESLPFANDLGWASGTRATLRNTGTPMAAFHILYQLPEQAEPDPSEEPLYVGGFGSSHPGGALFSFADGSTRFLSQAIDPELFRRYGNRRDGELTGWETR</sequence>
<dbReference type="KEGG" id="rcf:Poly24_15470"/>
<evidence type="ECO:0000313" key="3">
    <source>
        <dbReference type="EMBL" id="QDV67843.1"/>
    </source>
</evidence>
<name>A0A518JQN2_9BACT</name>
<dbReference type="NCBIfam" id="TIGR04294">
    <property type="entry name" value="pre_pil_HX9DG"/>
    <property type="match status" value="1"/>
</dbReference>
<dbReference type="PROSITE" id="PS00409">
    <property type="entry name" value="PROKAR_NTER_METHYL"/>
    <property type="match status" value="1"/>
</dbReference>
<dbReference type="Proteomes" id="UP000315082">
    <property type="component" value="Chromosome"/>
</dbReference>
<reference evidence="3 4" key="1">
    <citation type="submission" date="2019-02" db="EMBL/GenBank/DDBJ databases">
        <title>Deep-cultivation of Planctomycetes and their phenomic and genomic characterization uncovers novel biology.</title>
        <authorList>
            <person name="Wiegand S."/>
            <person name="Jogler M."/>
            <person name="Boedeker C."/>
            <person name="Pinto D."/>
            <person name="Vollmers J."/>
            <person name="Rivas-Marin E."/>
            <person name="Kohn T."/>
            <person name="Peeters S.H."/>
            <person name="Heuer A."/>
            <person name="Rast P."/>
            <person name="Oberbeckmann S."/>
            <person name="Bunk B."/>
            <person name="Jeske O."/>
            <person name="Meyerdierks A."/>
            <person name="Storesund J.E."/>
            <person name="Kallscheuer N."/>
            <person name="Luecker S."/>
            <person name="Lage O.M."/>
            <person name="Pohl T."/>
            <person name="Merkel B.J."/>
            <person name="Hornburger P."/>
            <person name="Mueller R.-W."/>
            <person name="Bruemmer F."/>
            <person name="Labrenz M."/>
            <person name="Spormann A.M."/>
            <person name="Op den Camp H."/>
            <person name="Overmann J."/>
            <person name="Amann R."/>
            <person name="Jetten M.S.M."/>
            <person name="Mascher T."/>
            <person name="Medema M.H."/>
            <person name="Devos D.P."/>
            <person name="Kaster A.-K."/>
            <person name="Ovreas L."/>
            <person name="Rohde M."/>
            <person name="Galperin M.Y."/>
            <person name="Jogler C."/>
        </authorList>
    </citation>
    <scope>NUCLEOTIDE SEQUENCE [LARGE SCALE GENOMIC DNA]</scope>
    <source>
        <strain evidence="3 4">Poly24</strain>
    </source>
</reference>
<dbReference type="PANTHER" id="PTHR30093">
    <property type="entry name" value="GENERAL SECRETION PATHWAY PROTEIN G"/>
    <property type="match status" value="1"/>
</dbReference>
<evidence type="ECO:0000256" key="1">
    <source>
        <dbReference type="SAM" id="Phobius"/>
    </source>
</evidence>
<keyword evidence="1" id="KW-1133">Transmembrane helix</keyword>
<dbReference type="InterPro" id="IPR011453">
    <property type="entry name" value="DUF1559"/>
</dbReference>
<dbReference type="InterPro" id="IPR027558">
    <property type="entry name" value="Pre_pil_HX9DG_C"/>
</dbReference>
<dbReference type="AlphaFoldDB" id="A0A518JQN2"/>
<keyword evidence="4" id="KW-1185">Reference proteome</keyword>
<evidence type="ECO:0000259" key="2">
    <source>
        <dbReference type="Pfam" id="PF07596"/>
    </source>
</evidence>
<accession>A0A518JQN2</accession>
<gene>
    <name evidence="3" type="ORF">Poly24_15470</name>
</gene>
<dbReference type="InterPro" id="IPR012902">
    <property type="entry name" value="N_methyl_site"/>
</dbReference>
<keyword evidence="1" id="KW-0472">Membrane</keyword>
<dbReference type="Pfam" id="PF07963">
    <property type="entry name" value="N_methyl"/>
    <property type="match status" value="1"/>
</dbReference>
<dbReference type="SUPFAM" id="SSF54523">
    <property type="entry name" value="Pili subunits"/>
    <property type="match status" value="1"/>
</dbReference>
<feature type="transmembrane region" description="Helical" evidence="1">
    <location>
        <begin position="20"/>
        <end position="40"/>
    </location>
</feature>
<dbReference type="PANTHER" id="PTHR30093:SF2">
    <property type="entry name" value="TYPE II SECRETION SYSTEM PROTEIN H"/>
    <property type="match status" value="1"/>
</dbReference>
<dbReference type="NCBIfam" id="TIGR02532">
    <property type="entry name" value="IV_pilin_GFxxxE"/>
    <property type="match status" value="1"/>
</dbReference>
<dbReference type="EMBL" id="CP036348">
    <property type="protein sequence ID" value="QDV67843.1"/>
    <property type="molecule type" value="Genomic_DNA"/>
</dbReference>